<comment type="similarity">
    <text evidence="1">Belongs to the amidase family.</text>
</comment>
<dbReference type="InterPro" id="IPR023631">
    <property type="entry name" value="Amidase_dom"/>
</dbReference>
<dbReference type="EMBL" id="MLCO01000016">
    <property type="protein sequence ID" value="ONG58709.1"/>
    <property type="molecule type" value="Genomic_DNA"/>
</dbReference>
<dbReference type="RefSeq" id="WP_076955840.1">
    <property type="nucleotide sequence ID" value="NZ_MLCO01000016.1"/>
</dbReference>
<reference evidence="3 4" key="1">
    <citation type="submission" date="2016-10" db="EMBL/GenBank/DDBJ databases">
        <title>Draft Genome sequence of Roseomonas sp. strain M3.</title>
        <authorList>
            <person name="Subhash Y."/>
            <person name="Lee S."/>
        </authorList>
    </citation>
    <scope>NUCLEOTIDE SEQUENCE [LARGE SCALE GENOMIC DNA]</scope>
    <source>
        <strain evidence="3 4">M3</strain>
    </source>
</reference>
<comment type="caution">
    <text evidence="3">The sequence shown here is derived from an EMBL/GenBank/DDBJ whole genome shotgun (WGS) entry which is preliminary data.</text>
</comment>
<dbReference type="Gene3D" id="3.90.1300.10">
    <property type="entry name" value="Amidase signature (AS) domain"/>
    <property type="match status" value="1"/>
</dbReference>
<dbReference type="Pfam" id="PF01425">
    <property type="entry name" value="Amidase"/>
    <property type="match status" value="1"/>
</dbReference>
<accession>A0A1V2H8N3</accession>
<dbReference type="InterPro" id="IPR036928">
    <property type="entry name" value="AS_sf"/>
</dbReference>
<evidence type="ECO:0000313" key="4">
    <source>
        <dbReference type="Proteomes" id="UP000188879"/>
    </source>
</evidence>
<evidence type="ECO:0000259" key="2">
    <source>
        <dbReference type="Pfam" id="PF01425"/>
    </source>
</evidence>
<dbReference type="PANTHER" id="PTHR11895">
    <property type="entry name" value="TRANSAMIDASE"/>
    <property type="match status" value="1"/>
</dbReference>
<gene>
    <name evidence="3" type="ORF">BKE38_02605</name>
</gene>
<dbReference type="AlphaFoldDB" id="A0A1V2H8N3"/>
<proteinExistence type="inferred from homology"/>
<organism evidence="3 4">
    <name type="scientific">Teichococcus deserti</name>
    <dbReference type="NCBI Taxonomy" id="1817963"/>
    <lineage>
        <taxon>Bacteria</taxon>
        <taxon>Pseudomonadati</taxon>
        <taxon>Pseudomonadota</taxon>
        <taxon>Alphaproteobacteria</taxon>
        <taxon>Acetobacterales</taxon>
        <taxon>Roseomonadaceae</taxon>
        <taxon>Roseomonas</taxon>
    </lineage>
</organism>
<dbReference type="InterPro" id="IPR000120">
    <property type="entry name" value="Amidase"/>
</dbReference>
<dbReference type="PANTHER" id="PTHR11895:SF7">
    <property type="entry name" value="GLUTAMYL-TRNA(GLN) AMIDOTRANSFERASE SUBUNIT A, MITOCHONDRIAL"/>
    <property type="match status" value="1"/>
</dbReference>
<evidence type="ECO:0000256" key="1">
    <source>
        <dbReference type="ARBA" id="ARBA00009199"/>
    </source>
</evidence>
<dbReference type="GO" id="GO:0003824">
    <property type="term" value="F:catalytic activity"/>
    <property type="evidence" value="ECO:0007669"/>
    <property type="project" value="InterPro"/>
</dbReference>
<sequence length="491" mass="52516">MTLAMSWEEWAGHDATALAGLVRAGQVTPAELAAQAAAGIAKVNPALSAVVEVFDDVVADPFKDGMNPDGVFAGVPYLMKDLGPTLKGRLQEMGSFLMRGNRAAADSFLTGQLRRAGLNIIGRSTTPEFGVCSSAENPAMYVTRNPWNLDYTTCGSSAGTAAAVAAGVTPISHATDGGGSIRIPAGVCGNIGLKPSRGVLSVAPYSSDLMGVVSTQGCQTRTVRDMASFIDACRGGAPGEFMPYWTAPEPYAELIKRDPKKLRIALSHEWGDYRAIPEFVSELERVGRFLEGLGHHVEWVVPKVDFRAAYAAQTTCYITNFAQTIETLLAQVGRSAPPPAELIEPMNIRIWQAGIDATYSERTKMQAAFNATSRAFGAFFEEWDILLTPITALPTPKVGTTEYLTISDNPDVHDWFGNLWKFFAYTPLSNLCGIPGISLPMAEQAHGLPLGIQAQTKQGGDGLLLQLSAQIERALGGAWNQGRRPGVHVTA</sequence>
<dbReference type="OrthoDB" id="9811471at2"/>
<name>A0A1V2H8N3_9PROT</name>
<protein>
    <submittedName>
        <fullName evidence="3">Amidase</fullName>
    </submittedName>
</protein>
<evidence type="ECO:0000313" key="3">
    <source>
        <dbReference type="EMBL" id="ONG58709.1"/>
    </source>
</evidence>
<dbReference type="SUPFAM" id="SSF75304">
    <property type="entry name" value="Amidase signature (AS) enzymes"/>
    <property type="match status" value="1"/>
</dbReference>
<keyword evidence="4" id="KW-1185">Reference proteome</keyword>
<feature type="domain" description="Amidase" evidence="2">
    <location>
        <begin position="38"/>
        <end position="465"/>
    </location>
</feature>
<dbReference type="Proteomes" id="UP000188879">
    <property type="component" value="Unassembled WGS sequence"/>
</dbReference>